<reference evidence="2" key="1">
    <citation type="submission" date="2013-11" db="EMBL/GenBank/DDBJ databases">
        <title>Comparative genomics of Ignicoccus.</title>
        <authorList>
            <person name="Podar M."/>
        </authorList>
    </citation>
    <scope>NUCLEOTIDE SEQUENCE</scope>
    <source>
        <strain evidence="2">DSM 13166</strain>
    </source>
</reference>
<dbReference type="PANTHER" id="PTHR39081:SF1">
    <property type="entry name" value="MUT7-C RNASE DOMAIN-CONTAINING PROTEIN"/>
    <property type="match status" value="1"/>
</dbReference>
<dbReference type="PANTHER" id="PTHR39081">
    <property type="entry name" value="MUT7-C DOMAIN-CONTAINING PROTEIN"/>
    <property type="match status" value="1"/>
</dbReference>
<evidence type="ECO:0000259" key="1">
    <source>
        <dbReference type="Pfam" id="PF01927"/>
    </source>
</evidence>
<evidence type="ECO:0000313" key="2">
    <source>
        <dbReference type="EMBL" id="UXD22415.1"/>
    </source>
</evidence>
<proteinExistence type="predicted"/>
<evidence type="ECO:0000313" key="3">
    <source>
        <dbReference type="Proteomes" id="UP001063698"/>
    </source>
</evidence>
<dbReference type="InterPro" id="IPR036174">
    <property type="entry name" value="Znf_Sec23_Sec24_sf"/>
</dbReference>
<name>A0A977KCR4_9CREN</name>
<dbReference type="GO" id="GO:0006888">
    <property type="term" value="P:endoplasmic reticulum to Golgi vesicle-mediated transport"/>
    <property type="evidence" value="ECO:0007669"/>
    <property type="project" value="InterPro"/>
</dbReference>
<protein>
    <recommendedName>
        <fullName evidence="1">Mut7-C RNAse domain-containing protein</fullName>
    </recommendedName>
</protein>
<sequence>MLGKLARYLRILGYDTIFTEEEDNKILDIYRSKNCVLLTRDKLLCERAGRYCFFIKSSNIGEQLMQLAMDIGVKLCLPKEPIRCTICNAPLTKLGYVEKHGMVWRCPRCGQHYWYGSHIINIEKFLSSTRKRLSLLNEC</sequence>
<dbReference type="GO" id="GO:0008270">
    <property type="term" value="F:zinc ion binding"/>
    <property type="evidence" value="ECO:0007669"/>
    <property type="project" value="InterPro"/>
</dbReference>
<dbReference type="Proteomes" id="UP001063698">
    <property type="component" value="Chromosome"/>
</dbReference>
<dbReference type="EMBL" id="CP006868">
    <property type="protein sequence ID" value="UXD22415.1"/>
    <property type="molecule type" value="Genomic_DNA"/>
</dbReference>
<dbReference type="GO" id="GO:0030127">
    <property type="term" value="C:COPII vesicle coat"/>
    <property type="evidence" value="ECO:0007669"/>
    <property type="project" value="InterPro"/>
</dbReference>
<dbReference type="Pfam" id="PF01927">
    <property type="entry name" value="Mut7-C"/>
    <property type="match status" value="1"/>
</dbReference>
<dbReference type="InterPro" id="IPR002782">
    <property type="entry name" value="Mut7-C_RNAse_dom"/>
</dbReference>
<dbReference type="AlphaFoldDB" id="A0A977KCR4"/>
<keyword evidence="3" id="KW-1185">Reference proteome</keyword>
<dbReference type="KEGG" id="ipc:IPA_04515"/>
<feature type="domain" description="Mut7-C RNAse" evidence="1">
    <location>
        <begin position="1"/>
        <end position="125"/>
    </location>
</feature>
<dbReference type="SUPFAM" id="SSF82919">
    <property type="entry name" value="Zn-finger domain of Sec23/24"/>
    <property type="match status" value="1"/>
</dbReference>
<dbReference type="GO" id="GO:0006886">
    <property type="term" value="P:intracellular protein transport"/>
    <property type="evidence" value="ECO:0007669"/>
    <property type="project" value="InterPro"/>
</dbReference>
<gene>
    <name evidence="2" type="ORF">IPA_04515</name>
</gene>
<organism evidence="2 3">
    <name type="scientific">Ignicoccus pacificus DSM 13166</name>
    <dbReference type="NCBI Taxonomy" id="940294"/>
    <lineage>
        <taxon>Archaea</taxon>
        <taxon>Thermoproteota</taxon>
        <taxon>Thermoprotei</taxon>
        <taxon>Desulfurococcales</taxon>
        <taxon>Desulfurococcaceae</taxon>
        <taxon>Ignicoccus</taxon>
    </lineage>
</organism>
<accession>A0A977KCR4</accession>